<evidence type="ECO:0000313" key="4">
    <source>
        <dbReference type="EMBL" id="KAB8165260.1"/>
    </source>
</evidence>
<keyword evidence="2" id="KW-0732">Signal</keyword>
<evidence type="ECO:0000313" key="5">
    <source>
        <dbReference type="Proteomes" id="UP000314251"/>
    </source>
</evidence>
<dbReference type="RefSeq" id="WP_139668380.1">
    <property type="nucleotide sequence ID" value="NZ_VDLY02000008.1"/>
</dbReference>
<keyword evidence="4" id="KW-0378">Hydrolase</keyword>
<evidence type="ECO:0000256" key="2">
    <source>
        <dbReference type="SAM" id="SignalP"/>
    </source>
</evidence>
<comment type="caution">
    <text evidence="4">The sequence shown here is derived from an EMBL/GenBank/DDBJ whole genome shotgun (WGS) entry which is preliminary data.</text>
</comment>
<dbReference type="GO" id="GO:0016787">
    <property type="term" value="F:hydrolase activity"/>
    <property type="evidence" value="ECO:0007669"/>
    <property type="project" value="UniProtKB-KW"/>
</dbReference>
<keyword evidence="5" id="KW-1185">Reference proteome</keyword>
<dbReference type="Proteomes" id="UP000314251">
    <property type="component" value="Unassembled WGS sequence"/>
</dbReference>
<evidence type="ECO:0000256" key="1">
    <source>
        <dbReference type="SAM" id="MobiDB-lite"/>
    </source>
</evidence>
<gene>
    <name evidence="4" type="ORF">FH607_014260</name>
</gene>
<feature type="chain" id="PRO_5038711812" evidence="2">
    <location>
        <begin position="30"/>
        <end position="416"/>
    </location>
</feature>
<accession>A0A5N6ABW4</accession>
<reference evidence="4" key="1">
    <citation type="submission" date="2019-10" db="EMBL/GenBank/DDBJ databases">
        <title>Nonomuraea sp. nov., isolated from Phyllanthus amarus.</title>
        <authorList>
            <person name="Klykleung N."/>
            <person name="Tanasupawat S."/>
        </authorList>
    </citation>
    <scope>NUCLEOTIDE SEQUENCE [LARGE SCALE GENOMIC DNA]</scope>
    <source>
        <strain evidence="4">3MP-10</strain>
    </source>
</reference>
<dbReference type="SUPFAM" id="SSF56601">
    <property type="entry name" value="beta-lactamase/transpeptidase-like"/>
    <property type="match status" value="1"/>
</dbReference>
<dbReference type="EMBL" id="VDLY02000008">
    <property type="protein sequence ID" value="KAB8165260.1"/>
    <property type="molecule type" value="Genomic_DNA"/>
</dbReference>
<name>A0A5N6ABW4_9ACTN</name>
<feature type="signal peptide" evidence="2">
    <location>
        <begin position="1"/>
        <end position="29"/>
    </location>
</feature>
<feature type="domain" description="Beta-lactamase-related" evidence="3">
    <location>
        <begin position="74"/>
        <end position="386"/>
    </location>
</feature>
<feature type="region of interest" description="Disordered" evidence="1">
    <location>
        <begin position="33"/>
        <end position="62"/>
    </location>
</feature>
<dbReference type="InterPro" id="IPR001466">
    <property type="entry name" value="Beta-lactam-related"/>
</dbReference>
<dbReference type="PANTHER" id="PTHR46825">
    <property type="entry name" value="D-ALANYL-D-ALANINE-CARBOXYPEPTIDASE/ENDOPEPTIDASE AMPH"/>
    <property type="match status" value="1"/>
</dbReference>
<dbReference type="OrthoDB" id="5177574at2"/>
<proteinExistence type="predicted"/>
<protein>
    <submittedName>
        <fullName evidence="4">Serine hydrolase</fullName>
    </submittedName>
</protein>
<dbReference type="Pfam" id="PF00144">
    <property type="entry name" value="Beta-lactamase"/>
    <property type="match status" value="1"/>
</dbReference>
<dbReference type="AlphaFoldDB" id="A0A5N6ABW4"/>
<dbReference type="InterPro" id="IPR050491">
    <property type="entry name" value="AmpC-like"/>
</dbReference>
<dbReference type="Gene3D" id="3.40.710.10">
    <property type="entry name" value="DD-peptidase/beta-lactamase superfamily"/>
    <property type="match status" value="1"/>
</dbReference>
<dbReference type="InterPro" id="IPR012338">
    <property type="entry name" value="Beta-lactam/transpept-like"/>
</dbReference>
<evidence type="ECO:0000259" key="3">
    <source>
        <dbReference type="Pfam" id="PF00144"/>
    </source>
</evidence>
<sequence length="416" mass="44345">MRSTPTPRRRRWSLAAATAALLAVGTAVALQLPAEPAQDSPQDTARATGADREPPAAGYGADDLRRDTEALHALGVTGVQARVSTGAGADLVAISGVAEVGTDRPVPADGYFRMASTGKALVATVVLQLVDEGALSLDDTVDRWLPGLVAGNGNDGRRITVRQLLQHTGGLHDDLPGHATPEEYRAHRYDTYTPREIVARATRHAPDFAPGEGWGYSNTGYVLLDLIVEEVTGRPWHREVEDRILAPLGMDHTYLPGETPTLREPHARAYEVFPSGERVDVTEALVPDPGGHVSTTADVNRFFLALLGGELLPPERLAEMRETVPVNEEMLTFWPEGRYGLGLVERPLSCGGSYFSHEGGESGYITLNGATGDGERAVTVSMSTALAGSPDTMLAQEQAASELVDRALCATAGEQE</sequence>
<organism evidence="4 5">
    <name type="scientific">Streptomyces mimosae</name>
    <dbReference type="NCBI Taxonomy" id="2586635"/>
    <lineage>
        <taxon>Bacteria</taxon>
        <taxon>Bacillati</taxon>
        <taxon>Actinomycetota</taxon>
        <taxon>Actinomycetes</taxon>
        <taxon>Kitasatosporales</taxon>
        <taxon>Streptomycetaceae</taxon>
        <taxon>Streptomyces</taxon>
    </lineage>
</organism>
<dbReference type="PANTHER" id="PTHR46825:SF7">
    <property type="entry name" value="D-ALANYL-D-ALANINE CARBOXYPEPTIDASE"/>
    <property type="match status" value="1"/>
</dbReference>